<dbReference type="EMBL" id="GGEC01084381">
    <property type="protein sequence ID" value="MBX64865.1"/>
    <property type="molecule type" value="Transcribed_RNA"/>
</dbReference>
<proteinExistence type="predicted"/>
<sequence>MTSVLGSVDKEKMVMAHSKLPFLAILVHIPSATSMMIFCRLSAAMNFKFMA</sequence>
<keyword evidence="1" id="KW-0812">Transmembrane</keyword>
<evidence type="ECO:0000256" key="1">
    <source>
        <dbReference type="SAM" id="Phobius"/>
    </source>
</evidence>
<reference evidence="2" key="1">
    <citation type="submission" date="2018-02" db="EMBL/GenBank/DDBJ databases">
        <title>Rhizophora mucronata_Transcriptome.</title>
        <authorList>
            <person name="Meera S.P."/>
            <person name="Sreeshan A."/>
            <person name="Augustine A."/>
        </authorList>
    </citation>
    <scope>NUCLEOTIDE SEQUENCE</scope>
    <source>
        <tissue evidence="2">Leaf</tissue>
    </source>
</reference>
<dbReference type="AlphaFoldDB" id="A0A2P2QD23"/>
<keyword evidence="1" id="KW-0472">Membrane</keyword>
<evidence type="ECO:0000313" key="2">
    <source>
        <dbReference type="EMBL" id="MBX64865.1"/>
    </source>
</evidence>
<protein>
    <submittedName>
        <fullName evidence="2">Uncharacterized protein</fullName>
    </submittedName>
</protein>
<keyword evidence="1" id="KW-1133">Transmembrane helix</keyword>
<accession>A0A2P2QD23</accession>
<feature type="transmembrane region" description="Helical" evidence="1">
    <location>
        <begin position="20"/>
        <end position="41"/>
    </location>
</feature>
<organism evidence="2">
    <name type="scientific">Rhizophora mucronata</name>
    <name type="common">Asiatic mangrove</name>
    <dbReference type="NCBI Taxonomy" id="61149"/>
    <lineage>
        <taxon>Eukaryota</taxon>
        <taxon>Viridiplantae</taxon>
        <taxon>Streptophyta</taxon>
        <taxon>Embryophyta</taxon>
        <taxon>Tracheophyta</taxon>
        <taxon>Spermatophyta</taxon>
        <taxon>Magnoliopsida</taxon>
        <taxon>eudicotyledons</taxon>
        <taxon>Gunneridae</taxon>
        <taxon>Pentapetalae</taxon>
        <taxon>rosids</taxon>
        <taxon>fabids</taxon>
        <taxon>Malpighiales</taxon>
        <taxon>Rhizophoraceae</taxon>
        <taxon>Rhizophora</taxon>
    </lineage>
</organism>
<name>A0A2P2QD23_RHIMU</name>